<sequence length="490" mass="50688">MNLNKNYLAVAIVAATLVGCGSDSDSNNDDTPVTGTPTFLECNTSGDQCVVTGTINEDFTMTADVQYVLDGLVRVGRGNTSFTAASDVTAAQADGVTLTIEPGTDVRGADDGVLIVTRGNKLMAEGTKDAPITFSSLTDENFDGLGEWGGVIIQGLAPQYGQGGTGACFADGPDDTTVYDETAVCNVQGEGGDGVGYYGGNIPADNSGVLKYVRIAEAGKVAGPNNEVNGLTLMGVGHGTTIDYVQVHNNLDDGIEWFGGTVNVTHVVLTGNDDDDIDFDTGYKGNIQFAIVRKNPDLTTPSGSNDPRGIEANSSDEEYVPETEGALANVTLVGAKVTAGQYGMRLRGALTTRIYNTAVVNWESCVRVDDAATGTDAGTIDSNVTLVNVIGDCAPDGFYTKRAADSEVGVVGAVAIDLTDAAALTDTTEYTVSSWEPVDNGSGFAFENTNYVGAVAPGTAAADAWWAGWVIDGSLDGIADQDAPETTFAE</sequence>
<evidence type="ECO:0000256" key="1">
    <source>
        <dbReference type="SAM" id="MobiDB-lite"/>
    </source>
</evidence>
<dbReference type="InterPro" id="IPR011050">
    <property type="entry name" value="Pectin_lyase_fold/virulence"/>
</dbReference>
<evidence type="ECO:0000313" key="3">
    <source>
        <dbReference type="Proteomes" id="UP001620597"/>
    </source>
</evidence>
<dbReference type="SUPFAM" id="SSF51126">
    <property type="entry name" value="Pectin lyase-like"/>
    <property type="match status" value="1"/>
</dbReference>
<evidence type="ECO:0008006" key="4">
    <source>
        <dbReference type="Google" id="ProtNLM"/>
    </source>
</evidence>
<reference evidence="2 3" key="1">
    <citation type="submission" date="2024-03" db="EMBL/GenBank/DDBJ databases">
        <title>High-quality draft genome sequence of Oceanobacter sp. wDCs-4.</title>
        <authorList>
            <person name="Dong C."/>
        </authorList>
    </citation>
    <scope>NUCLEOTIDE SEQUENCE [LARGE SCALE GENOMIC DNA]</scope>
    <source>
        <strain evidence="3">wDCs-4</strain>
    </source>
</reference>
<dbReference type="PANTHER" id="PTHR41339:SF1">
    <property type="entry name" value="SECRETED PROTEIN"/>
    <property type="match status" value="1"/>
</dbReference>
<gene>
    <name evidence="2" type="ORF">WG929_13520</name>
</gene>
<dbReference type="PROSITE" id="PS51257">
    <property type="entry name" value="PROKAR_LIPOPROTEIN"/>
    <property type="match status" value="1"/>
</dbReference>
<dbReference type="RefSeq" id="WP_416206469.1">
    <property type="nucleotide sequence ID" value="NZ_JBBKTX010000016.1"/>
</dbReference>
<accession>A0ABW8NLC2</accession>
<feature type="region of interest" description="Disordered" evidence="1">
    <location>
        <begin position="295"/>
        <end position="316"/>
    </location>
</feature>
<keyword evidence="3" id="KW-1185">Reference proteome</keyword>
<comment type="caution">
    <text evidence="2">The sequence shown here is derived from an EMBL/GenBank/DDBJ whole genome shotgun (WGS) entry which is preliminary data.</text>
</comment>
<evidence type="ECO:0000313" key="2">
    <source>
        <dbReference type="EMBL" id="MFK4753430.1"/>
    </source>
</evidence>
<protein>
    <recommendedName>
        <fullName evidence="4">Lipoprotein</fullName>
    </recommendedName>
</protein>
<name>A0ABW8NLC2_9GAMM</name>
<dbReference type="EMBL" id="JBBKTX010000016">
    <property type="protein sequence ID" value="MFK4753430.1"/>
    <property type="molecule type" value="Genomic_DNA"/>
</dbReference>
<dbReference type="Proteomes" id="UP001620597">
    <property type="component" value="Unassembled WGS sequence"/>
</dbReference>
<dbReference type="PANTHER" id="PTHR41339">
    <property type="entry name" value="LIPL48"/>
    <property type="match status" value="1"/>
</dbReference>
<organism evidence="2 3">
    <name type="scientific">Oceanobacter antarcticus</name>
    <dbReference type="NCBI Taxonomy" id="3133425"/>
    <lineage>
        <taxon>Bacteria</taxon>
        <taxon>Pseudomonadati</taxon>
        <taxon>Pseudomonadota</taxon>
        <taxon>Gammaproteobacteria</taxon>
        <taxon>Oceanospirillales</taxon>
        <taxon>Oceanospirillaceae</taxon>
        <taxon>Oceanobacter</taxon>
    </lineage>
</organism>
<proteinExistence type="predicted"/>